<feature type="signal peptide" evidence="1">
    <location>
        <begin position="1"/>
        <end position="21"/>
    </location>
</feature>
<sequence>MPRLLLAILTLCVFSLVTVNAQSPTPRPKPPAKAPATLPPLDTGELEAGAKFAIARPLNWNGSVLLIAHGLRAENEPIVADLFPDRLAHKTLRDEGWIIAKTSYRRNGPIIADAITDLENLRAHIANTYGEPKRVIVEGDSMGGLIATIIAEQPPGDFPKYHGCIAVGAALSAREPNGTLGINLGTQLPLILLTNRSELTGPKAYVTPLTPFPRETRTVQPVLFRVSRDGHVNVNQHERLTALRALNDWLDRGPSALPKPAEGTEFFDATHEPEPQPSLVTFDADRRGFITRVTEVTAVYGNVAIDAQPSDFASTGIARNAWFQITAHDENRRVMYGRDFSAVKRGEWIAFPNADGFFWLARNFENAAKTADLKVGDEIRIRAYDKDQAAAPTYE</sequence>
<name>A0A290Q5T5_9BACT</name>
<dbReference type="KEGG" id="vbh:CMV30_07785"/>
<dbReference type="Gene3D" id="3.40.50.1820">
    <property type="entry name" value="alpha/beta hydrolase"/>
    <property type="match status" value="1"/>
</dbReference>
<feature type="domain" description="S-adenosyl-l-methionine hydroxide adenosyltransferase C-terminal" evidence="2">
    <location>
        <begin position="300"/>
        <end position="380"/>
    </location>
</feature>
<evidence type="ECO:0000259" key="2">
    <source>
        <dbReference type="Pfam" id="PF20257"/>
    </source>
</evidence>
<dbReference type="AlphaFoldDB" id="A0A290Q5T5"/>
<reference evidence="3 4" key="1">
    <citation type="submission" date="2017-09" db="EMBL/GenBank/DDBJ databases">
        <title>Complete genome sequence of Verrucomicrobial strain HZ-65, isolated from freshwater.</title>
        <authorList>
            <person name="Choi A."/>
        </authorList>
    </citation>
    <scope>NUCLEOTIDE SEQUENCE [LARGE SCALE GENOMIC DNA]</scope>
    <source>
        <strain evidence="3 4">HZ-65</strain>
    </source>
</reference>
<dbReference type="SUPFAM" id="SSF101852">
    <property type="entry name" value="Bacterial fluorinating enzyme, C-terminal domain"/>
    <property type="match status" value="1"/>
</dbReference>
<keyword evidence="1" id="KW-0732">Signal</keyword>
<dbReference type="Gene3D" id="2.40.30.90">
    <property type="entry name" value="Bacterial fluorinating enzyme like"/>
    <property type="match status" value="1"/>
</dbReference>
<dbReference type="RefSeq" id="WP_096055486.1">
    <property type="nucleotide sequence ID" value="NZ_CP023344.1"/>
</dbReference>
<keyword evidence="4" id="KW-1185">Reference proteome</keyword>
<dbReference type="InterPro" id="IPR046470">
    <property type="entry name" value="SAM_HAT_C"/>
</dbReference>
<gene>
    <name evidence="3" type="ORF">CMV30_07785</name>
</gene>
<dbReference type="InterPro" id="IPR023227">
    <property type="entry name" value="SAM_OH_AdoTrfase_C_sf"/>
</dbReference>
<dbReference type="InterPro" id="IPR029058">
    <property type="entry name" value="AB_hydrolase_fold"/>
</dbReference>
<dbReference type="EMBL" id="CP023344">
    <property type="protein sequence ID" value="ATC63854.1"/>
    <property type="molecule type" value="Genomic_DNA"/>
</dbReference>
<proteinExistence type="predicted"/>
<evidence type="ECO:0000256" key="1">
    <source>
        <dbReference type="SAM" id="SignalP"/>
    </source>
</evidence>
<evidence type="ECO:0000313" key="4">
    <source>
        <dbReference type="Proteomes" id="UP000217265"/>
    </source>
</evidence>
<dbReference type="Pfam" id="PF20257">
    <property type="entry name" value="SAM_HAT_C"/>
    <property type="match status" value="1"/>
</dbReference>
<evidence type="ECO:0000313" key="3">
    <source>
        <dbReference type="EMBL" id="ATC63854.1"/>
    </source>
</evidence>
<accession>A0A290Q5T5</accession>
<feature type="chain" id="PRO_5012764437" description="S-adenosyl-l-methionine hydroxide adenosyltransferase C-terminal domain-containing protein" evidence="1">
    <location>
        <begin position="22"/>
        <end position="395"/>
    </location>
</feature>
<protein>
    <recommendedName>
        <fullName evidence="2">S-adenosyl-l-methionine hydroxide adenosyltransferase C-terminal domain-containing protein</fullName>
    </recommendedName>
</protein>
<dbReference type="OrthoDB" id="189734at2"/>
<organism evidence="3 4">
    <name type="scientific">Nibricoccus aquaticus</name>
    <dbReference type="NCBI Taxonomy" id="2576891"/>
    <lineage>
        <taxon>Bacteria</taxon>
        <taxon>Pseudomonadati</taxon>
        <taxon>Verrucomicrobiota</taxon>
        <taxon>Opitutia</taxon>
        <taxon>Opitutales</taxon>
        <taxon>Opitutaceae</taxon>
        <taxon>Nibricoccus</taxon>
    </lineage>
</organism>
<dbReference type="SUPFAM" id="SSF53474">
    <property type="entry name" value="alpha/beta-Hydrolases"/>
    <property type="match status" value="1"/>
</dbReference>
<dbReference type="Proteomes" id="UP000217265">
    <property type="component" value="Chromosome"/>
</dbReference>